<evidence type="ECO:0000313" key="1">
    <source>
        <dbReference type="EMBL" id="PSL02227.1"/>
    </source>
</evidence>
<keyword evidence="2" id="KW-1185">Reference proteome</keyword>
<dbReference type="AlphaFoldDB" id="A0A2P8DYI1"/>
<dbReference type="EMBL" id="PYGF01000010">
    <property type="protein sequence ID" value="PSL02227.1"/>
    <property type="molecule type" value="Genomic_DNA"/>
</dbReference>
<accession>A0A2P8DYI1</accession>
<reference evidence="1 2" key="1">
    <citation type="submission" date="2018-03" db="EMBL/GenBank/DDBJ databases">
        <title>Genomic Encyclopedia of Archaeal and Bacterial Type Strains, Phase II (KMG-II): from individual species to whole genera.</title>
        <authorList>
            <person name="Goeker M."/>
        </authorList>
    </citation>
    <scope>NUCLEOTIDE SEQUENCE [LARGE SCALE GENOMIC DNA]</scope>
    <source>
        <strain evidence="1 2">DSM 28057</strain>
    </source>
</reference>
<organism evidence="1 2">
    <name type="scientific">Cecembia rubra</name>
    <dbReference type="NCBI Taxonomy" id="1485585"/>
    <lineage>
        <taxon>Bacteria</taxon>
        <taxon>Pseudomonadati</taxon>
        <taxon>Bacteroidota</taxon>
        <taxon>Cytophagia</taxon>
        <taxon>Cytophagales</taxon>
        <taxon>Cyclobacteriaceae</taxon>
        <taxon>Cecembia</taxon>
    </lineage>
</organism>
<protein>
    <submittedName>
        <fullName evidence="1">Uncharacterized protein</fullName>
    </submittedName>
</protein>
<sequence>MRINTDEKRRFWKKTAMGAKVSLRNKRPERQPIMVLSTKLRFFPCVLGGLKNFKNHNLSRMRDSHSRTHRNLRF</sequence>
<evidence type="ECO:0000313" key="2">
    <source>
        <dbReference type="Proteomes" id="UP000240708"/>
    </source>
</evidence>
<comment type="caution">
    <text evidence="1">The sequence shown here is derived from an EMBL/GenBank/DDBJ whole genome shotgun (WGS) entry which is preliminary data.</text>
</comment>
<gene>
    <name evidence="1" type="ORF">CLV48_1109</name>
</gene>
<dbReference type="Proteomes" id="UP000240708">
    <property type="component" value="Unassembled WGS sequence"/>
</dbReference>
<name>A0A2P8DYI1_9BACT</name>
<proteinExistence type="predicted"/>